<proteinExistence type="predicted"/>
<sequence>MAEAAVKMNNAFSVLDVEEKNEEAMSTHSNTTMRKVKRVEEVQPQVYRSFSGRKKDMGKSSGAGVKNGMRVVYGFNTKGERRTLSSSLRDSQAVGTEPSLVGGDFNVVRAMYELVGGGVPENNAIIDFNECIRDTGLVEHPHTSNQFTWSRNWKKGGMTILDEVWSKQHDGNGLDILQCRQRELRAQLRSLNPEFLREAANIEDDYKKLCKAEFQFHQNKSRIQWYKDGDVSTTYFHKSVRMHQSQNRITTLYDQAGNLGGWEVRAEKNH</sequence>
<keyword evidence="2" id="KW-1185">Reference proteome</keyword>
<dbReference type="Proteomes" id="UP001454036">
    <property type="component" value="Unassembled WGS sequence"/>
</dbReference>
<dbReference type="InterPro" id="IPR036691">
    <property type="entry name" value="Endo/exonu/phosph_ase_sf"/>
</dbReference>
<dbReference type="EMBL" id="BAABME010004664">
    <property type="protein sequence ID" value="GAA0163131.1"/>
    <property type="molecule type" value="Genomic_DNA"/>
</dbReference>
<evidence type="ECO:0000313" key="2">
    <source>
        <dbReference type="Proteomes" id="UP001454036"/>
    </source>
</evidence>
<comment type="caution">
    <text evidence="1">The sequence shown here is derived from an EMBL/GenBank/DDBJ whole genome shotgun (WGS) entry which is preliminary data.</text>
</comment>
<dbReference type="SUPFAM" id="SSF56219">
    <property type="entry name" value="DNase I-like"/>
    <property type="match status" value="1"/>
</dbReference>
<dbReference type="AlphaFoldDB" id="A0AAV3QJH8"/>
<name>A0AAV3QJH8_LITER</name>
<gene>
    <name evidence="1" type="ORF">LIER_19078</name>
</gene>
<organism evidence="1 2">
    <name type="scientific">Lithospermum erythrorhizon</name>
    <name type="common">Purple gromwell</name>
    <name type="synonym">Lithospermum officinale var. erythrorhizon</name>
    <dbReference type="NCBI Taxonomy" id="34254"/>
    <lineage>
        <taxon>Eukaryota</taxon>
        <taxon>Viridiplantae</taxon>
        <taxon>Streptophyta</taxon>
        <taxon>Embryophyta</taxon>
        <taxon>Tracheophyta</taxon>
        <taxon>Spermatophyta</taxon>
        <taxon>Magnoliopsida</taxon>
        <taxon>eudicotyledons</taxon>
        <taxon>Gunneridae</taxon>
        <taxon>Pentapetalae</taxon>
        <taxon>asterids</taxon>
        <taxon>lamiids</taxon>
        <taxon>Boraginales</taxon>
        <taxon>Boraginaceae</taxon>
        <taxon>Boraginoideae</taxon>
        <taxon>Lithospermeae</taxon>
        <taxon>Lithospermum</taxon>
    </lineage>
</organism>
<reference evidence="1 2" key="1">
    <citation type="submission" date="2024-01" db="EMBL/GenBank/DDBJ databases">
        <title>The complete chloroplast genome sequence of Lithospermum erythrorhizon: insights into the phylogenetic relationship among Boraginaceae species and the maternal lineages of purple gromwells.</title>
        <authorList>
            <person name="Okada T."/>
            <person name="Watanabe K."/>
        </authorList>
    </citation>
    <scope>NUCLEOTIDE SEQUENCE [LARGE SCALE GENOMIC DNA]</scope>
</reference>
<evidence type="ECO:0000313" key="1">
    <source>
        <dbReference type="EMBL" id="GAA0163131.1"/>
    </source>
</evidence>
<accession>A0AAV3QJH8</accession>
<protein>
    <submittedName>
        <fullName evidence="1">Uncharacterized protein</fullName>
    </submittedName>
</protein>
<dbReference type="Gene3D" id="3.60.10.10">
    <property type="entry name" value="Endonuclease/exonuclease/phosphatase"/>
    <property type="match status" value="1"/>
</dbReference>